<sequence length="152" mass="17481">MSGPIRPTGLRRIEMHDVRDALALHAFVAELMALFQGDIPRPNPLMDEDIDATLVELSLMRDDFYDTFALHVAREYLAGRMDFYWADKAMNSLFAWSDFDLADGTFAWDVFVAFDEGEYDHSADPEGTDPEIKYTRPYLREAFEQFGIELPT</sequence>
<organism evidence="1 2">
    <name type="scientific">Noviluteimonas gilva</name>
    <dbReference type="NCBI Taxonomy" id="2682097"/>
    <lineage>
        <taxon>Bacteria</taxon>
        <taxon>Pseudomonadati</taxon>
        <taxon>Pseudomonadota</taxon>
        <taxon>Gammaproteobacteria</taxon>
        <taxon>Lysobacterales</taxon>
        <taxon>Lysobacteraceae</taxon>
        <taxon>Noviluteimonas</taxon>
    </lineage>
</organism>
<dbReference type="Proteomes" id="UP000479692">
    <property type="component" value="Unassembled WGS sequence"/>
</dbReference>
<evidence type="ECO:0000313" key="1">
    <source>
        <dbReference type="EMBL" id="MUV14360.1"/>
    </source>
</evidence>
<dbReference type="RefSeq" id="WP_156641652.1">
    <property type="nucleotide sequence ID" value="NZ_WOXT01000002.1"/>
</dbReference>
<gene>
    <name evidence="1" type="ORF">GN331_09095</name>
</gene>
<dbReference type="EMBL" id="WOXT01000002">
    <property type="protein sequence ID" value="MUV14360.1"/>
    <property type="molecule type" value="Genomic_DNA"/>
</dbReference>
<keyword evidence="2" id="KW-1185">Reference proteome</keyword>
<accession>A0A7C9LHU4</accession>
<name>A0A7C9LHU4_9GAMM</name>
<proteinExistence type="predicted"/>
<comment type="caution">
    <text evidence="1">The sequence shown here is derived from an EMBL/GenBank/DDBJ whole genome shotgun (WGS) entry which is preliminary data.</text>
</comment>
<dbReference type="AlphaFoldDB" id="A0A7C9LHU4"/>
<protein>
    <submittedName>
        <fullName evidence="1">Uncharacterized protein</fullName>
    </submittedName>
</protein>
<evidence type="ECO:0000313" key="2">
    <source>
        <dbReference type="Proteomes" id="UP000479692"/>
    </source>
</evidence>
<reference evidence="1 2" key="1">
    <citation type="submission" date="2019-12" db="EMBL/GenBank/DDBJ databases">
        <authorList>
            <person name="Xu J."/>
        </authorList>
    </citation>
    <scope>NUCLEOTIDE SEQUENCE [LARGE SCALE GENOMIC DNA]</scope>
    <source>
        <strain evidence="1 2">HX-5-24</strain>
    </source>
</reference>